<evidence type="ECO:0000313" key="3">
    <source>
        <dbReference type="EMBL" id="ASA57933.1"/>
    </source>
</evidence>
<dbReference type="SUPFAM" id="SSF51126">
    <property type="entry name" value="Pectin lyase-like"/>
    <property type="match status" value="1"/>
</dbReference>
<dbReference type="EMBL" id="CP018836">
    <property type="protein sequence ID" value="ASA57933.1"/>
    <property type="molecule type" value="Genomic_DNA"/>
</dbReference>
<dbReference type="Proteomes" id="UP000196708">
    <property type="component" value="Chromosome 2"/>
</dbReference>
<feature type="domain" description="Filamentous haemagglutinin FhaB/tRNA nuclease CdiA-like TPS" evidence="2">
    <location>
        <begin position="44"/>
        <end position="165"/>
    </location>
</feature>
<dbReference type="Gene3D" id="6.10.140.1810">
    <property type="match status" value="1"/>
</dbReference>
<protein>
    <recommendedName>
        <fullName evidence="2">Filamentous haemagglutinin FhaB/tRNA nuclease CdiA-like TPS domain-containing protein</fullName>
    </recommendedName>
</protein>
<dbReference type="NCBIfam" id="TIGR01901">
    <property type="entry name" value="adhes_NPXG"/>
    <property type="match status" value="1"/>
</dbReference>
<proteinExistence type="predicted"/>
<gene>
    <name evidence="3" type="ORF">BSQ33_19685</name>
</gene>
<dbReference type="InterPro" id="IPR012334">
    <property type="entry name" value="Pectin_lyas_fold"/>
</dbReference>
<name>A0A1Z2SL50_VIBGA</name>
<accession>A0A1Z2SL50</accession>
<dbReference type="Gene3D" id="2.160.20.10">
    <property type="entry name" value="Single-stranded right-handed beta-helix, Pectin lyase-like"/>
    <property type="match status" value="1"/>
</dbReference>
<dbReference type="SMART" id="SM00912">
    <property type="entry name" value="Haemagg_act"/>
    <property type="match status" value="1"/>
</dbReference>
<sequence>MIKPVTFWQRSLVYLICWTFNIQPLLANVIVDNSQHNTSVNHTGNGVEVVNIATPNANGLSHNQYQQFNVDPSGLILNNSTQQVAQSQLGGYLQNNPNLHGQAATVILNEVTGASRSQLQGYTEVFGQGANVILTNPYGITCNGCGFINTPRVTLSTGNPLIDNGNVTGFDVSQGSVSIEGLGLDATHQSYFDIISRTAQLNAEIHANDLSIVTGKNRVSYQSNQVTATTPEDDKDTAPELAIDSSNLGGMYAGRIALVATDAGVGVNVGNLSASQGEIQISTDGQITLGKSSAHTNLTVSSQSDVTLKGSQYAGQTASLSGQSIHADSDTLAAGQNVSLTATDTVTLNQSLVEAGVDADGKQQAGGVIDVQANDLTLNAGNLIANQQLTTAVRHATVDQDSLMYSQDMTLNQLRKLDNRGTVAATHQLSVKGTDASLVGDGHMTASAITLESDRLTLDTHLTAQTLAVQADQALTTGEHSEVGAAEQLTVTAGTLNQQGQLTTRGDMNIDATDATLKGHVAAQNLHVKAQRLTQESGTLQAGQALDIAGGSVTLSGDSAAKTSVGIHADQLTLNGTLQSGGDTRLTVDGKMQTGDDSQLVTQGPLQVTVDGLTQHGQMQSGQDVTLTGQTLDIEGHVSAVGNSHLTAQNQLTNRGTVTSGQQLVIDGGAVTNSGELSAQQDTNVTVAGQLDNQANGLISGQVTTVQAGSVNNAGQLQALTDLGLTTDALNNSGTLVARHDATLNVTNHLTNHGMVSAAHDVRLLTDNLTNSGHLVASDNLLIAKDLNQTRTTTFNNTDGSLNAESGNLTIATQGDLQVSAGQHLFAGKNLTVTAATLNNGGEITAQDNTRLILDGVTTAHAGLTNQADALISGQTTSIDTQSVNNHGQLQALGSLGLTVSSLENSGTLTALNTTLSVHDQLSNTGMISAVRDTSLLASQVDNQGTVYAGEHLLVAADQQQNRSDSLNNAGRFETRNGDIDITADTVIQQNSGHIIAGHDLRLDGNQLDNGGELAATHQTNLTLDQHVLNRDTGLISGQATTLNAHTVDNQGQLQSLSDLGLTAESFENSGVLAAFDHVTLHITHDLTSRGSVLAGNHIVLNAGRIDNQGRVSAGDQAIVTAKQSATGSDAGLTVTADTLTNSGQLLAQGNNQLTLNTDLTNQTGGLISGQATVVKAQSVTNTGQLQSLSNLGLTTDALTNSGTLAALSDITLNVANRLSNSGAISASHNASLLTDNLTNKGRVFADNNLLIAKDSDQTRNTTFDNTDGSLTAKAGHLTIATYDDVSVSTGQHWVAGQNLTLQANSLTNDGEVSAQGNTALTLDNALTNHGLVSGQSLTVTTQSVTNTGQLQSLSDLGLTVNALDNSGTLAALSNITLNVANQLSNGGVISANHDASLLTDNLSNHGRVFAGNNLLIAKDTNQTRNRTFDNTDGSLTAKAGHLTVATHSNVMVSAGQHWVAGQDVTVHANSLTNNGEVSAQGNTALTLNDALTNHGLVSGQSTTVTTQSVTNSGQLQSLSDLGLTADALDNSGTLAALNDITLNVANRLSNSGAISANHNASLLTDNLTNKGRVFAGNNLLIAKDSNQTRNTTFDNTDGSLNAKAGHLTVATHANVLVSAGQHWIAGQDLTLQANSLTNHGEVSAQGNTALTLDNTLTNHGLISGQSTTVTTQSVTNNGQLQALTDLGLNADTLANTGALVAGRNAVFNIIHTLTSQGNISAGNNASLLADQVNNQNKIYAGNSVLIAKDSAQARSSSLINSGQIDAKHGSISIATQGDFTVGAGQHISAGKDLTLVAAALTNDGELSSQGTTNIGVDGTLTNYTAGIISGQNTVLRAGTTTNQGQLQGLNDLHLTTGTLTNTGSLVALNDMTVHATGHIDNHSLLYAGRNGNLFSDTLTNYSDIVVGNDLLIARDSNKTRSRNLTNSSGSIESLGGNIGIYADSVLNKRTVLNIVNQTQDLRGAIPGGGAQTIYIRKGSKYAPIVNVSSSHNDHISYTFYRIVGGTNWTFEAYRDQQVLQNASNASRILSGSDILIDTDDFQNNTSQVSGKNIFITANTLTNKGYEFQSYVTYFDYKIRNLHIRDVYPYDLQQIRRVDSGIIGTLQSSIIARDNLTLKVQNRTNNSVMGINAAGTQPTQSARTTRATQGPSGVQADVQTTQHIPNSGQGVASTQAISDSAQSLQTAQGAGTAQSVPVTQGASDTSGTVRAQSTPNMASMTRPVPQGGKSATTVTLSNSSAVTAPTLNLPNQNSIPFPDYRLPTSPHGLFVFSDGPQSDYLIATNPAVTNLNNFLGSDYFKDQLNYDPEQKEKFLGDAYYDTRTITQEIFEQTGKRYLSDDIGSDLAQMKQLIDSAAQQKNSLNLQNGVALTDEQIARLSHDIIWYEPIEVNGQTVMAPKLYLSSASQNNISNGALLAGRNIDIGTGDFANSGSVSAREDLQIASRGGISNTRGTLSANDDLALIATGDIVNRSGVISGDNVALLSTGGSIINETLSDQLNIDDQGNKVSSNVGNIRFTSTILDQPASIQSSGDLNLQAGGSYIGIGSRLSSGGDLNLSVANDILLTSQEDKTYSEYRDGKATIKKSEIGYLDNALSAGNNLNILTGGDMRAAGGSLSAGNNVSLGIGGDLLLSANETYFLDSYDASRKKDIISRTRQQGVQIQAGNDLQLTTDGDATLVAAGLSTQNNLTVSSGGTLMAVAGDETDYERHYRKRKGFWGSSVSDTEIQNTRAKGTSFSAGGSVNITSQDNQLHQASVLNAGQDITLRSTHGVLALKSAEESSFYRHDETKSGFMVKVSGEGKTSTTQKLTSMSSGGKITLAGALGMSVDYVSTGNNLARTLDQLPANGEYAWVAQLKDNPNVDWHAVNEAFDQWSYSDSHLSGPAAAMIAIAVAVVTAGSGAAAAAGNMAAGAAGSTAAAAGVSAATAASVASVAGAMGSAAFTSLVTQASIALVSNQGNLSSTFHDLGSSENMKSLATAVVSAGVMRGMDITQYANSGSVMDQVTQQVSRTAVQSGVSSAIQGGSFSDNFANGLKQAAVSYAGAEVADSVGDLGVGDVIDGVTLEDGSFTKSLLHGLTQGGITALSGGDFAAGAAGGFASEMTSDAIGHTSLNTEAQIKLSGLVGGIAGLIVTGDESGITAGQSAGEGVYANNYLNHNEAIRLDKELNSCQDPSSCQKVIDKYRALSDKNSQELQAACARHPITCTAHYQKLVSNGLDATEIPDWVPLNDSMSNEQAIEFVRAVNREDQEYINTHTSLADKVLPVVSNPEVQFELLTGAVIVKDLALAVSKGAKNLFGNAGKVVTSEASAAGEGTVLADGVLSTNDNEIILYRTQPKKESKIITGGAFAREREHGASVSEAHDVRQSLLNAIENPKTNTQLIRALENAQASGNKSPYISMSKDKKFVERRAQQITDVFGQEMEVITVKGPKDTGVDFNELFDNLGGRISPSRAKKDVEQQEVGIPDLFIPASGKSKSGFEIINRSDFKTE</sequence>
<dbReference type="RefSeq" id="WP_088135028.1">
    <property type="nucleotide sequence ID" value="NZ_CP018836.1"/>
</dbReference>
<dbReference type="InterPro" id="IPR010069">
    <property type="entry name" value="CdiA_FHA1_rpt"/>
</dbReference>
<organism evidence="3 4">
    <name type="scientific">Vibrio gazogenes</name>
    <dbReference type="NCBI Taxonomy" id="687"/>
    <lineage>
        <taxon>Bacteria</taxon>
        <taxon>Pseudomonadati</taxon>
        <taxon>Pseudomonadota</taxon>
        <taxon>Gammaproteobacteria</taxon>
        <taxon>Vibrionales</taxon>
        <taxon>Vibrionaceae</taxon>
        <taxon>Vibrio</taxon>
    </lineage>
</organism>
<evidence type="ECO:0000256" key="1">
    <source>
        <dbReference type="SAM" id="MobiDB-lite"/>
    </source>
</evidence>
<dbReference type="OrthoDB" id="2664633at2"/>
<dbReference type="NCBIfam" id="TIGR01731">
    <property type="entry name" value="fil_hemag_20aa"/>
    <property type="match status" value="26"/>
</dbReference>
<feature type="compositionally biased region" description="Polar residues" evidence="1">
    <location>
        <begin position="2131"/>
        <end position="2219"/>
    </location>
</feature>
<dbReference type="KEGG" id="vga:BSQ33_19685"/>
<evidence type="ECO:0000259" key="2">
    <source>
        <dbReference type="SMART" id="SM00912"/>
    </source>
</evidence>
<evidence type="ECO:0000313" key="4">
    <source>
        <dbReference type="Proteomes" id="UP000196708"/>
    </source>
</evidence>
<dbReference type="Pfam" id="PF05860">
    <property type="entry name" value="TPS"/>
    <property type="match status" value="1"/>
</dbReference>
<reference evidence="3 4" key="1">
    <citation type="submission" date="2016-12" db="EMBL/GenBank/DDBJ databases">
        <authorList>
            <person name="Song W.-J."/>
            <person name="Kurnit D.M."/>
        </authorList>
    </citation>
    <scope>NUCLEOTIDE SEQUENCE [LARGE SCALE GENOMIC DNA]</scope>
    <source>
        <strain evidence="3 4">ATCC 43942</strain>
    </source>
</reference>
<dbReference type="InterPro" id="IPR011050">
    <property type="entry name" value="Pectin_lyase_fold/virulence"/>
</dbReference>
<feature type="region of interest" description="Disordered" evidence="1">
    <location>
        <begin position="2131"/>
        <end position="2236"/>
    </location>
</feature>
<dbReference type="InterPro" id="IPR008638">
    <property type="entry name" value="FhaB/CdiA-like_TPS"/>
</dbReference>